<dbReference type="AlphaFoldDB" id="A0AA40DSB9"/>
<proteinExistence type="predicted"/>
<feature type="region of interest" description="Disordered" evidence="1">
    <location>
        <begin position="1"/>
        <end position="40"/>
    </location>
</feature>
<organism evidence="2 3">
    <name type="scientific">Lasiosphaeris hirsuta</name>
    <dbReference type="NCBI Taxonomy" id="260670"/>
    <lineage>
        <taxon>Eukaryota</taxon>
        <taxon>Fungi</taxon>
        <taxon>Dikarya</taxon>
        <taxon>Ascomycota</taxon>
        <taxon>Pezizomycotina</taxon>
        <taxon>Sordariomycetes</taxon>
        <taxon>Sordariomycetidae</taxon>
        <taxon>Sordariales</taxon>
        <taxon>Lasiosphaeriaceae</taxon>
        <taxon>Lasiosphaeris</taxon>
    </lineage>
</organism>
<evidence type="ECO:0000313" key="2">
    <source>
        <dbReference type="EMBL" id="KAK0711517.1"/>
    </source>
</evidence>
<comment type="caution">
    <text evidence="2">The sequence shown here is derived from an EMBL/GenBank/DDBJ whole genome shotgun (WGS) entry which is preliminary data.</text>
</comment>
<dbReference type="EMBL" id="JAUKUA010000005">
    <property type="protein sequence ID" value="KAK0711517.1"/>
    <property type="molecule type" value="Genomic_DNA"/>
</dbReference>
<reference evidence="2" key="1">
    <citation type="submission" date="2023-06" db="EMBL/GenBank/DDBJ databases">
        <title>Genome-scale phylogeny and comparative genomics of the fungal order Sordariales.</title>
        <authorList>
            <consortium name="Lawrence Berkeley National Laboratory"/>
            <person name="Hensen N."/>
            <person name="Bonometti L."/>
            <person name="Westerberg I."/>
            <person name="Brannstrom I.O."/>
            <person name="Guillou S."/>
            <person name="Cros-Aarteil S."/>
            <person name="Calhoun S."/>
            <person name="Haridas S."/>
            <person name="Kuo A."/>
            <person name="Mondo S."/>
            <person name="Pangilinan J."/>
            <person name="Riley R."/>
            <person name="Labutti K."/>
            <person name="Andreopoulos B."/>
            <person name="Lipzen A."/>
            <person name="Chen C."/>
            <person name="Yanf M."/>
            <person name="Daum C."/>
            <person name="Ng V."/>
            <person name="Clum A."/>
            <person name="Steindorff A."/>
            <person name="Ohm R."/>
            <person name="Martin F."/>
            <person name="Silar P."/>
            <person name="Natvig D."/>
            <person name="Lalanne C."/>
            <person name="Gautier V."/>
            <person name="Ament-Velasquez S.L."/>
            <person name="Kruys A."/>
            <person name="Hutchinson M.I."/>
            <person name="Powell A.J."/>
            <person name="Barry K."/>
            <person name="Miller A.N."/>
            <person name="Grigoriev I.V."/>
            <person name="Debuchy R."/>
            <person name="Gladieux P."/>
            <person name="Thoren M.H."/>
            <person name="Johannesson H."/>
        </authorList>
    </citation>
    <scope>NUCLEOTIDE SEQUENCE</scope>
    <source>
        <strain evidence="2">SMH4607-1</strain>
    </source>
</reference>
<evidence type="ECO:0000256" key="1">
    <source>
        <dbReference type="SAM" id="MobiDB-lite"/>
    </source>
</evidence>
<dbReference type="Proteomes" id="UP001172102">
    <property type="component" value="Unassembled WGS sequence"/>
</dbReference>
<sequence length="68" mass="7878">MSPSSQSDTEHVMTPAQERDNRLRPPYSSSERYLSPPFGRTQALMACQEFTMRDKDCRNPSRRSLEGR</sequence>
<keyword evidence="3" id="KW-1185">Reference proteome</keyword>
<accession>A0AA40DSB9</accession>
<evidence type="ECO:0000313" key="3">
    <source>
        <dbReference type="Proteomes" id="UP001172102"/>
    </source>
</evidence>
<protein>
    <submittedName>
        <fullName evidence="2">Uncharacterized protein</fullName>
    </submittedName>
</protein>
<gene>
    <name evidence="2" type="ORF">B0H67DRAFT_585575</name>
</gene>
<name>A0AA40DSB9_9PEZI</name>